<dbReference type="PROSITE" id="PS51203">
    <property type="entry name" value="CS"/>
    <property type="match status" value="1"/>
</dbReference>
<feature type="domain" description="CS" evidence="2">
    <location>
        <begin position="371"/>
        <end position="475"/>
    </location>
</feature>
<proteinExistence type="predicted"/>
<feature type="compositionally biased region" description="Basic and acidic residues" evidence="1">
    <location>
        <begin position="352"/>
        <end position="365"/>
    </location>
</feature>
<dbReference type="Gene3D" id="2.60.40.790">
    <property type="match status" value="1"/>
</dbReference>
<feature type="non-terminal residue" evidence="3">
    <location>
        <position position="1"/>
    </location>
</feature>
<dbReference type="SUPFAM" id="SSF49764">
    <property type="entry name" value="HSP20-like chaperones"/>
    <property type="match status" value="1"/>
</dbReference>
<dbReference type="InterPro" id="IPR005959">
    <property type="entry name" value="Fumarylacetoacetase"/>
</dbReference>
<feature type="region of interest" description="Disordered" evidence="1">
    <location>
        <begin position="1"/>
        <end position="63"/>
    </location>
</feature>
<dbReference type="GO" id="GO:0006559">
    <property type="term" value="P:L-phenylalanine catabolic process"/>
    <property type="evidence" value="ECO:0007669"/>
    <property type="project" value="TreeGrafter"/>
</dbReference>
<reference evidence="4" key="1">
    <citation type="submission" date="2022-10" db="EMBL/GenBank/DDBJ databases">
        <title>Genome assembly of Pristionchus species.</title>
        <authorList>
            <person name="Yoshida K."/>
            <person name="Sommer R.J."/>
        </authorList>
    </citation>
    <scope>NUCLEOTIDE SEQUENCE [LARGE SCALE GENOMIC DNA]</scope>
    <source>
        <strain evidence="4">RS5460</strain>
    </source>
</reference>
<feature type="compositionally biased region" description="Polar residues" evidence="1">
    <location>
        <begin position="1"/>
        <end position="22"/>
    </location>
</feature>
<comment type="caution">
    <text evidence="3">The sequence shown here is derived from an EMBL/GenBank/DDBJ whole genome shotgun (WGS) entry which is preliminary data.</text>
</comment>
<dbReference type="Proteomes" id="UP001328107">
    <property type="component" value="Unassembled WGS sequence"/>
</dbReference>
<protein>
    <recommendedName>
        <fullName evidence="2">CS domain-containing protein</fullName>
    </recommendedName>
</protein>
<dbReference type="EMBL" id="BTRK01000001">
    <property type="protein sequence ID" value="GMR32124.1"/>
    <property type="molecule type" value="Genomic_DNA"/>
</dbReference>
<evidence type="ECO:0000256" key="1">
    <source>
        <dbReference type="SAM" id="MobiDB-lite"/>
    </source>
</evidence>
<sequence length="727" mass="83157">SDQSDNEQIGTGRDNASSSNNDMPLFGIWRGRIEQQILEEESTESSPDMAEQADVPNQENEQSANPIVHVHKPPKTFSLGAFEENLNEAERFEGYKLKADQNTEGTWRVRLSTMVYRHVPSNRQQSIHHLRIFAEMNMLVVDPWSIRTIMTVRIFAILEDGCLHRIVYNSSRNEVGEITKVMTLYPPRRDRSLPPSLQFIYPTCAVVCDGGRVLSIYETNEDRTTWDKFFEYRVIGEQAPEVQPGCDRPPAGVDYGFTIVDARLTMPKQQIDVCLRAARDREGEDGSTTTETFVRWITIWMPDPSYHNWEHKRSKSIVCHGDVEFIGFDRSCDHLIVVSCGDIPPQVEEDEKTPSKGKEPLLHTERDNDAGDKIVYVWYQTEEEVKVVCRLDQENSHLFVKDDIIFEATENHLKIMAKGEIVVDGELGGAIDTNGTEWELLKPMEGTRRLEFSLKKESNGDSPRGLMAGTWTEVVKKDGKGKFIDDADDLEWSLQALDIEFVDNEKPISYFMAERDQAVTSSIEKLEDCDYDENIRFMWYLNETTNHIDYKCDLSGYPILFGTKAFPGLCQTRALCVREGYDGYVYNFEIFPPRNCQIMKVWGHVQHGKPRRKFTGVSPLGGYGFVVNSCEDAFVYWQTHNNTQNDIVQYKEVIHRKYGPNDDHPPMQIVCMRANNTDEEVDENILGCISTEDSLILLSCDTLVIHRLRVPPVPWATTAAQANLNTR</sequence>
<evidence type="ECO:0000259" key="2">
    <source>
        <dbReference type="PROSITE" id="PS51203"/>
    </source>
</evidence>
<dbReference type="GO" id="GO:1902000">
    <property type="term" value="P:homogentisate catabolic process"/>
    <property type="evidence" value="ECO:0007669"/>
    <property type="project" value="TreeGrafter"/>
</dbReference>
<dbReference type="GO" id="GO:0004334">
    <property type="term" value="F:fumarylacetoacetase activity"/>
    <property type="evidence" value="ECO:0007669"/>
    <property type="project" value="InterPro"/>
</dbReference>
<evidence type="ECO:0000313" key="4">
    <source>
        <dbReference type="Proteomes" id="UP001328107"/>
    </source>
</evidence>
<feature type="region of interest" description="Disordered" evidence="1">
    <location>
        <begin position="346"/>
        <end position="365"/>
    </location>
</feature>
<dbReference type="InterPro" id="IPR008978">
    <property type="entry name" value="HSP20-like_chaperone"/>
</dbReference>
<gene>
    <name evidence="3" type="ORF">PMAYCL1PPCAC_02319</name>
</gene>
<organism evidence="3 4">
    <name type="scientific">Pristionchus mayeri</name>
    <dbReference type="NCBI Taxonomy" id="1317129"/>
    <lineage>
        <taxon>Eukaryota</taxon>
        <taxon>Metazoa</taxon>
        <taxon>Ecdysozoa</taxon>
        <taxon>Nematoda</taxon>
        <taxon>Chromadorea</taxon>
        <taxon>Rhabditida</taxon>
        <taxon>Rhabditina</taxon>
        <taxon>Diplogasteromorpha</taxon>
        <taxon>Diplogasteroidea</taxon>
        <taxon>Neodiplogasteridae</taxon>
        <taxon>Pristionchus</taxon>
    </lineage>
</organism>
<keyword evidence="4" id="KW-1185">Reference proteome</keyword>
<dbReference type="PANTHER" id="PTHR43069:SF2">
    <property type="entry name" value="FUMARYLACETOACETASE"/>
    <property type="match status" value="1"/>
</dbReference>
<dbReference type="GO" id="GO:0006572">
    <property type="term" value="P:L-tyrosine catabolic process"/>
    <property type="evidence" value="ECO:0007669"/>
    <property type="project" value="TreeGrafter"/>
</dbReference>
<dbReference type="AlphaFoldDB" id="A0AAN4Z2I1"/>
<evidence type="ECO:0000313" key="3">
    <source>
        <dbReference type="EMBL" id="GMR32124.1"/>
    </source>
</evidence>
<dbReference type="PANTHER" id="PTHR43069">
    <property type="entry name" value="FUMARYLACETOACETASE"/>
    <property type="match status" value="1"/>
</dbReference>
<dbReference type="Pfam" id="PF04969">
    <property type="entry name" value="CS"/>
    <property type="match status" value="1"/>
</dbReference>
<accession>A0AAN4Z2I1</accession>
<dbReference type="InterPro" id="IPR007052">
    <property type="entry name" value="CS_dom"/>
</dbReference>
<name>A0AAN4Z2I1_9BILA</name>